<reference evidence="1 2" key="1">
    <citation type="journal article" date="2011" name="J. Bacteriol.">
        <title>Complete genome sequence of Polymorphum gilvum SL003B-26A1T, a crude oil-degrading bacterium from oil-polluted saline soil.</title>
        <authorList>
            <person name="Li S.G."/>
            <person name="Tang Y.Q."/>
            <person name="Nie Y."/>
            <person name="Cai M."/>
            <person name="Wu X.L."/>
        </authorList>
    </citation>
    <scope>NUCLEOTIDE SEQUENCE [LARGE SCALE GENOMIC DNA]</scope>
    <source>
        <strain evidence="2">LMG 25793 / CGMCC 1.9160 / SL003B-26A1</strain>
    </source>
</reference>
<gene>
    <name evidence="1" type="ordered locus">SL003B_2585</name>
</gene>
<dbReference type="STRING" id="991905.SL003B_2585"/>
<proteinExistence type="predicted"/>
<dbReference type="EMBL" id="CP002568">
    <property type="protein sequence ID" value="ADZ71009.1"/>
    <property type="molecule type" value="Genomic_DNA"/>
</dbReference>
<accession>F2J3I4</accession>
<keyword evidence="2" id="KW-1185">Reference proteome</keyword>
<dbReference type="KEGG" id="pgv:SL003B_2585"/>
<evidence type="ECO:0000313" key="2">
    <source>
        <dbReference type="Proteomes" id="UP000008130"/>
    </source>
</evidence>
<dbReference type="eggNOG" id="COG3576">
    <property type="taxonomic scope" value="Bacteria"/>
</dbReference>
<organism evidence="1 2">
    <name type="scientific">Polymorphum gilvum (strain LMG 25793 / CGMCC 1.9160 / SL003B-26A1)</name>
    <dbReference type="NCBI Taxonomy" id="991905"/>
    <lineage>
        <taxon>Bacteria</taxon>
        <taxon>Pseudomonadati</taxon>
        <taxon>Pseudomonadota</taxon>
        <taxon>Alphaproteobacteria</taxon>
        <taxon>Rhodobacterales</taxon>
        <taxon>Paracoccaceae</taxon>
        <taxon>Polymorphum</taxon>
    </lineage>
</organism>
<dbReference type="Proteomes" id="UP000008130">
    <property type="component" value="Chromosome"/>
</dbReference>
<protein>
    <submittedName>
        <fullName evidence="1">Uncharacterized protein</fullName>
    </submittedName>
</protein>
<evidence type="ECO:0000313" key="1">
    <source>
        <dbReference type="EMBL" id="ADZ71009.1"/>
    </source>
</evidence>
<name>F2J3I4_POLGS</name>
<sequence length="149" mass="15838">MAFVQSGVAPILGVKGIDDRPLVGSGVACRVREMSVVRLFLDCARNAPLLAAVEAGSAVAATFSSARDHRSIQIKAASARLDSPESEDLSEIARQCAILRHELVTLSYTPGQARDYTAYDPGGLAVVEFRPERVFTQTPGPGAGAELRR</sequence>
<dbReference type="AlphaFoldDB" id="F2J3I4"/>
<dbReference type="HOGENOM" id="CLU_114954_1_0_5"/>